<evidence type="ECO:0000313" key="16">
    <source>
        <dbReference type="Proteomes" id="UP001412067"/>
    </source>
</evidence>
<dbReference type="SUPFAM" id="SSF56112">
    <property type="entry name" value="Protein kinase-like (PK-like)"/>
    <property type="match status" value="1"/>
</dbReference>
<dbReference type="CDD" id="cd23509">
    <property type="entry name" value="Gnk2-like"/>
    <property type="match status" value="2"/>
</dbReference>
<keyword evidence="9" id="KW-0325">Glycoprotein</keyword>
<evidence type="ECO:0000256" key="2">
    <source>
        <dbReference type="ARBA" id="ARBA00022679"/>
    </source>
</evidence>
<keyword evidence="2" id="KW-0808">Transferase</keyword>
<dbReference type="PROSITE" id="PS51473">
    <property type="entry name" value="GNK2"/>
    <property type="match status" value="2"/>
</dbReference>
<dbReference type="PROSITE" id="PS00108">
    <property type="entry name" value="PROTEIN_KINASE_ST"/>
    <property type="match status" value="1"/>
</dbReference>
<keyword evidence="8" id="KW-0675">Receptor</keyword>
<dbReference type="InterPro" id="IPR017441">
    <property type="entry name" value="Protein_kinase_ATP_BS"/>
</dbReference>
<keyword evidence="11" id="KW-0812">Transmembrane</keyword>
<protein>
    <submittedName>
        <fullName evidence="15">Cysteine-rich receptor-like protein kinase 2</fullName>
    </submittedName>
</protein>
<dbReference type="InterPro" id="IPR000719">
    <property type="entry name" value="Prot_kinase_dom"/>
</dbReference>
<feature type="binding site" evidence="10">
    <location>
        <position position="353"/>
    </location>
    <ligand>
        <name>ATP</name>
        <dbReference type="ChEBI" id="CHEBI:30616"/>
    </ligand>
</feature>
<keyword evidence="4" id="KW-0677">Repeat</keyword>
<comment type="caution">
    <text evidence="15">The sequence shown here is derived from an EMBL/GenBank/DDBJ whole genome shotgun (WGS) entry which is preliminary data.</text>
</comment>
<keyword evidence="16" id="KW-1185">Reference proteome</keyword>
<dbReference type="PROSITE" id="PS50011">
    <property type="entry name" value="PROTEIN_KINASE_DOM"/>
    <property type="match status" value="1"/>
</dbReference>
<evidence type="ECO:0000256" key="8">
    <source>
        <dbReference type="ARBA" id="ARBA00023170"/>
    </source>
</evidence>
<dbReference type="InterPro" id="IPR002902">
    <property type="entry name" value="GNK2"/>
</dbReference>
<proteinExistence type="predicted"/>
<keyword evidence="11" id="KW-1133">Transmembrane helix</keyword>
<evidence type="ECO:0000256" key="7">
    <source>
        <dbReference type="ARBA" id="ARBA00022840"/>
    </source>
</evidence>
<dbReference type="Pfam" id="PF00069">
    <property type="entry name" value="Pkinase"/>
    <property type="match status" value="1"/>
</dbReference>
<keyword evidence="3 12" id="KW-0732">Signal</keyword>
<feature type="chain" id="PRO_5046582107" evidence="12">
    <location>
        <begin position="26"/>
        <end position="642"/>
    </location>
</feature>
<organism evidence="15 16">
    <name type="scientific">Platanthera guangdongensis</name>
    <dbReference type="NCBI Taxonomy" id="2320717"/>
    <lineage>
        <taxon>Eukaryota</taxon>
        <taxon>Viridiplantae</taxon>
        <taxon>Streptophyta</taxon>
        <taxon>Embryophyta</taxon>
        <taxon>Tracheophyta</taxon>
        <taxon>Spermatophyta</taxon>
        <taxon>Magnoliopsida</taxon>
        <taxon>Liliopsida</taxon>
        <taxon>Asparagales</taxon>
        <taxon>Orchidaceae</taxon>
        <taxon>Orchidoideae</taxon>
        <taxon>Orchideae</taxon>
        <taxon>Orchidinae</taxon>
        <taxon>Platanthera</taxon>
    </lineage>
</organism>
<feature type="domain" description="Gnk2-homologous" evidence="14">
    <location>
        <begin position="140"/>
        <end position="239"/>
    </location>
</feature>
<evidence type="ECO:0000256" key="11">
    <source>
        <dbReference type="SAM" id="Phobius"/>
    </source>
</evidence>
<keyword evidence="11" id="KW-0472">Membrane</keyword>
<dbReference type="PROSITE" id="PS00107">
    <property type="entry name" value="PROTEIN_KINASE_ATP"/>
    <property type="match status" value="1"/>
</dbReference>
<evidence type="ECO:0000256" key="9">
    <source>
        <dbReference type="ARBA" id="ARBA00023180"/>
    </source>
</evidence>
<keyword evidence="7 10" id="KW-0067">ATP-binding</keyword>
<sequence length="642" mass="69828">MRRWISKILLILLAVLLALSVPASADSQTNLLNFGCSNYNAANPSLFLINLNSTIADLLSRISSADDGGVLSATADRARSPTPVYALAFCRGYLSRRDCLDCLSSAASRLRTCGAATGGRAIYDGCTLRYENAPFFDQGTLPGNAPICANGTAPTSGFAAATLSLLQDLCSATPKVAGYFADSVRDGVYAAAQCSPTVSETVCADCLQVAYGNIKGCLPSSDGRAVDAGCFMRYSGEAFFSANDTMDLTLYLAAGAKRKKISPLVEGVAGGVCVVLFLSLVLLIWIRRRRRPEESWRGDILGATELRGPTNFHYRDLQSATDNFSKENKLGEGGFGQVYKGILKDGKTIAVKKLAMTQSKNVRASFLSEVKLISNVHHQNLLRLLGCSTKKDELLLVYEYMANGSLDNFLFGEMRGMLNWKQRFDIIVGMARGLAYLHQEFHVCIIHRDIKASNVLLDDNLRPKIADFGLARLLPGDQSHLSTYFAGTLGYIAPEYVIHGDLTEKVDTYSFGVVVLEIISGHKSSDSKPEPVSQHLLELGWKLYEEDNLPDLIDKSLDPSEYHLEEVMRAITIALLCTQAVSLRPTMMEVVVFLLSQNDPQISLSRPAFLNTTTGVHNDLTCSTASSSAPPTSILMPKFSAR</sequence>
<dbReference type="Pfam" id="PF01657">
    <property type="entry name" value="Stress-antifung"/>
    <property type="match status" value="2"/>
</dbReference>
<evidence type="ECO:0000313" key="15">
    <source>
        <dbReference type="EMBL" id="KAK8969292.1"/>
    </source>
</evidence>
<dbReference type="Proteomes" id="UP001412067">
    <property type="component" value="Unassembled WGS sequence"/>
</dbReference>
<evidence type="ECO:0000256" key="12">
    <source>
        <dbReference type="SAM" id="SignalP"/>
    </source>
</evidence>
<evidence type="ECO:0000259" key="13">
    <source>
        <dbReference type="PROSITE" id="PS50011"/>
    </source>
</evidence>
<dbReference type="CDD" id="cd14066">
    <property type="entry name" value="STKc_IRAK"/>
    <property type="match status" value="1"/>
</dbReference>
<evidence type="ECO:0000256" key="3">
    <source>
        <dbReference type="ARBA" id="ARBA00022729"/>
    </source>
</evidence>
<dbReference type="InterPro" id="IPR038408">
    <property type="entry name" value="GNK2_sf"/>
</dbReference>
<accession>A0ABR2MZL0</accession>
<keyword evidence="6" id="KW-0418">Kinase</keyword>
<keyword evidence="1" id="KW-0723">Serine/threonine-protein kinase</keyword>
<dbReference type="InterPro" id="IPR052059">
    <property type="entry name" value="CR_Ser/Thr_kinase"/>
</dbReference>
<feature type="transmembrane region" description="Helical" evidence="11">
    <location>
        <begin position="267"/>
        <end position="286"/>
    </location>
</feature>
<evidence type="ECO:0000256" key="1">
    <source>
        <dbReference type="ARBA" id="ARBA00022527"/>
    </source>
</evidence>
<dbReference type="EMBL" id="JBBWWR010000003">
    <property type="protein sequence ID" value="KAK8969292.1"/>
    <property type="molecule type" value="Genomic_DNA"/>
</dbReference>
<feature type="signal peptide" evidence="12">
    <location>
        <begin position="1"/>
        <end position="25"/>
    </location>
</feature>
<dbReference type="Gene3D" id="3.30.200.20">
    <property type="entry name" value="Phosphorylase Kinase, domain 1"/>
    <property type="match status" value="1"/>
</dbReference>
<gene>
    <name evidence="15" type="primary">CRK2</name>
    <name evidence="15" type="ORF">KSP40_PGU018324</name>
</gene>
<dbReference type="Gene3D" id="3.30.430.20">
    <property type="entry name" value="Gnk2 domain, C-X8-C-X2-C motif"/>
    <property type="match status" value="2"/>
</dbReference>
<name>A0ABR2MZL0_9ASPA</name>
<evidence type="ECO:0000256" key="4">
    <source>
        <dbReference type="ARBA" id="ARBA00022737"/>
    </source>
</evidence>
<dbReference type="SMART" id="SM00220">
    <property type="entry name" value="S_TKc"/>
    <property type="match status" value="1"/>
</dbReference>
<feature type="domain" description="Protein kinase" evidence="13">
    <location>
        <begin position="324"/>
        <end position="602"/>
    </location>
</feature>
<feature type="domain" description="Gnk2-homologous" evidence="14">
    <location>
        <begin position="29"/>
        <end position="135"/>
    </location>
</feature>
<evidence type="ECO:0000256" key="6">
    <source>
        <dbReference type="ARBA" id="ARBA00022777"/>
    </source>
</evidence>
<keyword evidence="5 10" id="KW-0547">Nucleotide-binding</keyword>
<dbReference type="InterPro" id="IPR008271">
    <property type="entry name" value="Ser/Thr_kinase_AS"/>
</dbReference>
<dbReference type="PANTHER" id="PTHR47973">
    <property type="entry name" value="CYSTEINE-RICH RECEPTOR-LIKE PROTEIN KINASE 3"/>
    <property type="match status" value="1"/>
</dbReference>
<evidence type="ECO:0000256" key="5">
    <source>
        <dbReference type="ARBA" id="ARBA00022741"/>
    </source>
</evidence>
<dbReference type="InterPro" id="IPR011009">
    <property type="entry name" value="Kinase-like_dom_sf"/>
</dbReference>
<evidence type="ECO:0000259" key="14">
    <source>
        <dbReference type="PROSITE" id="PS51473"/>
    </source>
</evidence>
<dbReference type="Gene3D" id="1.10.510.10">
    <property type="entry name" value="Transferase(Phosphotransferase) domain 1"/>
    <property type="match status" value="1"/>
</dbReference>
<reference evidence="15 16" key="1">
    <citation type="journal article" date="2022" name="Nat. Plants">
        <title>Genomes of leafy and leafless Platanthera orchids illuminate the evolution of mycoheterotrophy.</title>
        <authorList>
            <person name="Li M.H."/>
            <person name="Liu K.W."/>
            <person name="Li Z."/>
            <person name="Lu H.C."/>
            <person name="Ye Q.L."/>
            <person name="Zhang D."/>
            <person name="Wang J.Y."/>
            <person name="Li Y.F."/>
            <person name="Zhong Z.M."/>
            <person name="Liu X."/>
            <person name="Yu X."/>
            <person name="Liu D.K."/>
            <person name="Tu X.D."/>
            <person name="Liu B."/>
            <person name="Hao Y."/>
            <person name="Liao X.Y."/>
            <person name="Jiang Y.T."/>
            <person name="Sun W.H."/>
            <person name="Chen J."/>
            <person name="Chen Y.Q."/>
            <person name="Ai Y."/>
            <person name="Zhai J.W."/>
            <person name="Wu S.S."/>
            <person name="Zhou Z."/>
            <person name="Hsiao Y.Y."/>
            <person name="Wu W.L."/>
            <person name="Chen Y.Y."/>
            <person name="Lin Y.F."/>
            <person name="Hsu J.L."/>
            <person name="Li C.Y."/>
            <person name="Wang Z.W."/>
            <person name="Zhao X."/>
            <person name="Zhong W.Y."/>
            <person name="Ma X.K."/>
            <person name="Ma L."/>
            <person name="Huang J."/>
            <person name="Chen G.Z."/>
            <person name="Huang M.Z."/>
            <person name="Huang L."/>
            <person name="Peng D.H."/>
            <person name="Luo Y.B."/>
            <person name="Zou S.Q."/>
            <person name="Chen S.P."/>
            <person name="Lan S."/>
            <person name="Tsai W.C."/>
            <person name="Van de Peer Y."/>
            <person name="Liu Z.J."/>
        </authorList>
    </citation>
    <scope>NUCLEOTIDE SEQUENCE [LARGE SCALE GENOMIC DNA]</scope>
    <source>
        <strain evidence="15">Lor288</strain>
    </source>
</reference>
<evidence type="ECO:0000256" key="10">
    <source>
        <dbReference type="PROSITE-ProRule" id="PRU10141"/>
    </source>
</evidence>